<evidence type="ECO:0000313" key="2">
    <source>
        <dbReference type="Proteomes" id="UP000299102"/>
    </source>
</evidence>
<proteinExistence type="predicted"/>
<accession>A0A4C2A6R8</accession>
<dbReference type="AlphaFoldDB" id="A0A4C2A6R8"/>
<evidence type="ECO:0000313" key="1">
    <source>
        <dbReference type="EMBL" id="GBP95880.1"/>
    </source>
</evidence>
<organism evidence="1 2">
    <name type="scientific">Eumeta variegata</name>
    <name type="common">Bagworm moth</name>
    <name type="synonym">Eumeta japonica</name>
    <dbReference type="NCBI Taxonomy" id="151549"/>
    <lineage>
        <taxon>Eukaryota</taxon>
        <taxon>Metazoa</taxon>
        <taxon>Ecdysozoa</taxon>
        <taxon>Arthropoda</taxon>
        <taxon>Hexapoda</taxon>
        <taxon>Insecta</taxon>
        <taxon>Pterygota</taxon>
        <taxon>Neoptera</taxon>
        <taxon>Endopterygota</taxon>
        <taxon>Lepidoptera</taxon>
        <taxon>Glossata</taxon>
        <taxon>Ditrysia</taxon>
        <taxon>Tineoidea</taxon>
        <taxon>Psychidae</taxon>
        <taxon>Oiketicinae</taxon>
        <taxon>Eumeta</taxon>
    </lineage>
</organism>
<keyword evidence="2" id="KW-1185">Reference proteome</keyword>
<gene>
    <name evidence="1" type="ORF">EVAR_67703_1</name>
</gene>
<dbReference type="OrthoDB" id="10017160at2759"/>
<reference evidence="1 2" key="1">
    <citation type="journal article" date="2019" name="Commun. Biol.">
        <title>The bagworm genome reveals a unique fibroin gene that provides high tensile strength.</title>
        <authorList>
            <person name="Kono N."/>
            <person name="Nakamura H."/>
            <person name="Ohtoshi R."/>
            <person name="Tomita M."/>
            <person name="Numata K."/>
            <person name="Arakawa K."/>
        </authorList>
    </citation>
    <scope>NUCLEOTIDE SEQUENCE [LARGE SCALE GENOMIC DNA]</scope>
</reference>
<comment type="caution">
    <text evidence="1">The sequence shown here is derived from an EMBL/GenBank/DDBJ whole genome shotgun (WGS) entry which is preliminary data.</text>
</comment>
<name>A0A4C2A6R8_EUMVA</name>
<protein>
    <submittedName>
        <fullName evidence="1">Uncharacterized protein</fullName>
    </submittedName>
</protein>
<sequence>MSQVHKMLHEYLAVRMLCTRWTPHNLTDAQKLRHINWCRGMMQRFAGGDSNAIYDRVIGNLRSRMQTNVSIRMSNVAESTRSARGRPRLAPSERKIVLFISVDFTTERIANCRRSVSRRRRNRLRCHLLAK</sequence>
<dbReference type="EMBL" id="BGZK01002695">
    <property type="protein sequence ID" value="GBP95880.1"/>
    <property type="molecule type" value="Genomic_DNA"/>
</dbReference>
<dbReference type="Proteomes" id="UP000299102">
    <property type="component" value="Unassembled WGS sequence"/>
</dbReference>